<dbReference type="PROSITE" id="PS51847">
    <property type="entry name" value="SMP"/>
    <property type="match status" value="1"/>
</dbReference>
<evidence type="ECO:0000256" key="2">
    <source>
        <dbReference type="ARBA" id="ARBA00022448"/>
    </source>
</evidence>
<keyword evidence="3" id="KW-0812">Transmembrane</keyword>
<dbReference type="Proteomes" id="UP000242146">
    <property type="component" value="Unassembled WGS sequence"/>
</dbReference>
<keyword evidence="5" id="KW-1133">Transmembrane helix</keyword>
<dbReference type="STRING" id="101127.A0A1X2GCZ9"/>
<comment type="caution">
    <text evidence="11">The sequence shown here is derived from an EMBL/GenBank/DDBJ whole genome shotgun (WGS) entry which is preliminary data.</text>
</comment>
<evidence type="ECO:0000256" key="8">
    <source>
        <dbReference type="ARBA" id="ARBA00023136"/>
    </source>
</evidence>
<accession>A0A1X2GCZ9</accession>
<evidence type="ECO:0000313" key="12">
    <source>
        <dbReference type="Proteomes" id="UP000242146"/>
    </source>
</evidence>
<evidence type="ECO:0000259" key="10">
    <source>
        <dbReference type="PROSITE" id="PS51847"/>
    </source>
</evidence>
<evidence type="ECO:0000313" key="11">
    <source>
        <dbReference type="EMBL" id="ORX50955.1"/>
    </source>
</evidence>
<comment type="subcellular location">
    <subcellularLocation>
        <location evidence="1">Endoplasmic reticulum membrane</location>
    </subcellularLocation>
</comment>
<proteinExistence type="predicted"/>
<keyword evidence="4" id="KW-0256">Endoplasmic reticulum</keyword>
<feature type="domain" description="SMP-LTD" evidence="10">
    <location>
        <begin position="93"/>
        <end position="305"/>
    </location>
</feature>
<keyword evidence="6" id="KW-0445">Lipid transport</keyword>
<dbReference type="AlphaFoldDB" id="A0A1X2GCZ9"/>
<evidence type="ECO:0000256" key="1">
    <source>
        <dbReference type="ARBA" id="ARBA00004586"/>
    </source>
</evidence>
<evidence type="ECO:0000256" key="4">
    <source>
        <dbReference type="ARBA" id="ARBA00022824"/>
    </source>
</evidence>
<dbReference type="GO" id="GO:0005789">
    <property type="term" value="C:endoplasmic reticulum membrane"/>
    <property type="evidence" value="ECO:0007669"/>
    <property type="project" value="UniProtKB-SubCell"/>
</dbReference>
<evidence type="ECO:0000256" key="5">
    <source>
        <dbReference type="ARBA" id="ARBA00022989"/>
    </source>
</evidence>
<evidence type="ECO:0000256" key="3">
    <source>
        <dbReference type="ARBA" id="ARBA00022692"/>
    </source>
</evidence>
<reference evidence="11 12" key="1">
    <citation type="submission" date="2016-07" db="EMBL/GenBank/DDBJ databases">
        <title>Pervasive Adenine N6-methylation of Active Genes in Fungi.</title>
        <authorList>
            <consortium name="DOE Joint Genome Institute"/>
            <person name="Mondo S.J."/>
            <person name="Dannebaum R.O."/>
            <person name="Kuo R.C."/>
            <person name="Labutti K."/>
            <person name="Haridas S."/>
            <person name="Kuo A."/>
            <person name="Salamov A."/>
            <person name="Ahrendt S.R."/>
            <person name="Lipzen A."/>
            <person name="Sullivan W."/>
            <person name="Andreopoulos W.B."/>
            <person name="Clum A."/>
            <person name="Lindquist E."/>
            <person name="Daum C."/>
            <person name="Ramamoorthy G.K."/>
            <person name="Gryganskyi A."/>
            <person name="Culley D."/>
            <person name="Magnuson J.K."/>
            <person name="James T.Y."/>
            <person name="O'Malley M.A."/>
            <person name="Stajich J.E."/>
            <person name="Spatafora J.W."/>
            <person name="Visel A."/>
            <person name="Grigoriev I.V."/>
        </authorList>
    </citation>
    <scope>NUCLEOTIDE SEQUENCE [LARGE SCALE GENOMIC DNA]</scope>
    <source>
        <strain evidence="11 12">NRRL 3301</strain>
    </source>
</reference>
<organism evidence="11 12">
    <name type="scientific">Hesseltinella vesiculosa</name>
    <dbReference type="NCBI Taxonomy" id="101127"/>
    <lineage>
        <taxon>Eukaryota</taxon>
        <taxon>Fungi</taxon>
        <taxon>Fungi incertae sedis</taxon>
        <taxon>Mucoromycota</taxon>
        <taxon>Mucoromycotina</taxon>
        <taxon>Mucoromycetes</taxon>
        <taxon>Mucorales</taxon>
        <taxon>Cunninghamellaceae</taxon>
        <taxon>Hesseltinella</taxon>
    </lineage>
</organism>
<dbReference type="GO" id="GO:0015914">
    <property type="term" value="P:phospholipid transport"/>
    <property type="evidence" value="ECO:0007669"/>
    <property type="project" value="TreeGrafter"/>
</dbReference>
<dbReference type="GO" id="GO:1990456">
    <property type="term" value="P:mitochondrion-endoplasmic reticulum membrane tethering"/>
    <property type="evidence" value="ECO:0007669"/>
    <property type="project" value="TreeGrafter"/>
</dbReference>
<dbReference type="PANTHER" id="PTHR13466">
    <property type="entry name" value="TEX2 PROTEIN-RELATED"/>
    <property type="match status" value="1"/>
</dbReference>
<evidence type="ECO:0000256" key="9">
    <source>
        <dbReference type="SAM" id="MobiDB-lite"/>
    </source>
</evidence>
<dbReference type="InterPro" id="IPR031468">
    <property type="entry name" value="SMP_LBD"/>
</dbReference>
<keyword evidence="8" id="KW-0472">Membrane</keyword>
<keyword evidence="7" id="KW-0446">Lipid-binding</keyword>
<keyword evidence="2" id="KW-0813">Transport</keyword>
<name>A0A1X2GCZ9_9FUNG</name>
<dbReference type="CDD" id="cd21675">
    <property type="entry name" value="SMP_TEX2"/>
    <property type="match status" value="1"/>
</dbReference>
<dbReference type="EMBL" id="MCGT01000022">
    <property type="protein sequence ID" value="ORX50955.1"/>
    <property type="molecule type" value="Genomic_DNA"/>
</dbReference>
<protein>
    <recommendedName>
        <fullName evidence="10">SMP-LTD domain-containing protein</fullName>
    </recommendedName>
</protein>
<evidence type="ECO:0000256" key="6">
    <source>
        <dbReference type="ARBA" id="ARBA00023055"/>
    </source>
</evidence>
<dbReference type="PROSITE" id="PS50096">
    <property type="entry name" value="IQ"/>
    <property type="match status" value="1"/>
</dbReference>
<evidence type="ECO:0000256" key="7">
    <source>
        <dbReference type="ARBA" id="ARBA00023121"/>
    </source>
</evidence>
<dbReference type="GO" id="GO:0032865">
    <property type="term" value="C:ERMES complex"/>
    <property type="evidence" value="ECO:0007669"/>
    <property type="project" value="TreeGrafter"/>
</dbReference>
<dbReference type="PANTHER" id="PTHR13466:SF19">
    <property type="entry name" value="NUCLEUS-VACUOLE JUNCTION PROTEIN 2"/>
    <property type="match status" value="1"/>
</dbReference>
<keyword evidence="12" id="KW-1185">Reference proteome</keyword>
<sequence>MHDYTLSLYPNKKSEAELFGRTTAIRILPKKKNDTTYYLTCRRSVDKEDWYLALISATQLLLGDHDSPSGNAKVLFDTSAMIKLQRSLQGNAARREMQWLNALLGRVFLGTYKTETWRGYWEKKIKAKLDRLTKAMDGQPCNSSAIPPSASGHGLHRFGLRPFQVQSVDTGDAIPCLTEPNLISLHPNGEWLAQAQISYDGCFTLVIRTELYYLWPRSRQASIPLVLSITLRRLSGKLVCKIKPPPSNRLWIAFDAMPDMDWHVTPVVLDKQIKWSLVTHLIQAKIKDWMANCLVMPNMEDIPFSNSDGMGGIFADAFRQTIPDLPPRSPQSPLQPRSPCKPTLSTTKQPSSNIIIPRLVRQYIDRVPSKISSSRTNPTIKS</sequence>
<feature type="region of interest" description="Disordered" evidence="9">
    <location>
        <begin position="325"/>
        <end position="351"/>
    </location>
</feature>
<gene>
    <name evidence="11" type="ORF">DM01DRAFT_251645</name>
</gene>
<dbReference type="OrthoDB" id="26740at2759"/>
<dbReference type="GO" id="GO:0008289">
    <property type="term" value="F:lipid binding"/>
    <property type="evidence" value="ECO:0007669"/>
    <property type="project" value="UniProtKB-KW"/>
</dbReference>